<name>A0AAV9DTH2_ACOCL</name>
<proteinExistence type="predicted"/>
<dbReference type="Proteomes" id="UP001180020">
    <property type="component" value="Unassembled WGS sequence"/>
</dbReference>
<accession>A0AAV9DTH2</accession>
<organism evidence="1 2">
    <name type="scientific">Acorus calamus</name>
    <name type="common">Sweet flag</name>
    <dbReference type="NCBI Taxonomy" id="4465"/>
    <lineage>
        <taxon>Eukaryota</taxon>
        <taxon>Viridiplantae</taxon>
        <taxon>Streptophyta</taxon>
        <taxon>Embryophyta</taxon>
        <taxon>Tracheophyta</taxon>
        <taxon>Spermatophyta</taxon>
        <taxon>Magnoliopsida</taxon>
        <taxon>Liliopsida</taxon>
        <taxon>Acoraceae</taxon>
        <taxon>Acorus</taxon>
    </lineage>
</organism>
<keyword evidence="2" id="KW-1185">Reference proteome</keyword>
<comment type="caution">
    <text evidence="1">The sequence shown here is derived from an EMBL/GenBank/DDBJ whole genome shotgun (WGS) entry which is preliminary data.</text>
</comment>
<gene>
    <name evidence="1" type="ORF">QJS10_CPB11g00345</name>
</gene>
<evidence type="ECO:0000313" key="2">
    <source>
        <dbReference type="Proteomes" id="UP001180020"/>
    </source>
</evidence>
<reference evidence="1" key="1">
    <citation type="journal article" date="2023" name="Nat. Commun.">
        <title>Diploid and tetraploid genomes of Acorus and the evolution of monocots.</title>
        <authorList>
            <person name="Ma L."/>
            <person name="Liu K.W."/>
            <person name="Li Z."/>
            <person name="Hsiao Y.Y."/>
            <person name="Qi Y."/>
            <person name="Fu T."/>
            <person name="Tang G.D."/>
            <person name="Zhang D."/>
            <person name="Sun W.H."/>
            <person name="Liu D.K."/>
            <person name="Li Y."/>
            <person name="Chen G.Z."/>
            <person name="Liu X.D."/>
            <person name="Liao X.Y."/>
            <person name="Jiang Y.T."/>
            <person name="Yu X."/>
            <person name="Hao Y."/>
            <person name="Huang J."/>
            <person name="Zhao X.W."/>
            <person name="Ke S."/>
            <person name="Chen Y.Y."/>
            <person name="Wu W.L."/>
            <person name="Hsu J.L."/>
            <person name="Lin Y.F."/>
            <person name="Huang M.D."/>
            <person name="Li C.Y."/>
            <person name="Huang L."/>
            <person name="Wang Z.W."/>
            <person name="Zhao X."/>
            <person name="Zhong W.Y."/>
            <person name="Peng D.H."/>
            <person name="Ahmad S."/>
            <person name="Lan S."/>
            <person name="Zhang J.S."/>
            <person name="Tsai W.C."/>
            <person name="Van de Peer Y."/>
            <person name="Liu Z.J."/>
        </authorList>
    </citation>
    <scope>NUCLEOTIDE SEQUENCE</scope>
    <source>
        <strain evidence="1">CP</strain>
    </source>
</reference>
<dbReference type="EMBL" id="JAUJYO010000011">
    <property type="protein sequence ID" value="KAK1304211.1"/>
    <property type="molecule type" value="Genomic_DNA"/>
</dbReference>
<protein>
    <submittedName>
        <fullName evidence="1">Uncharacterized protein</fullName>
    </submittedName>
</protein>
<evidence type="ECO:0000313" key="1">
    <source>
        <dbReference type="EMBL" id="KAK1304211.1"/>
    </source>
</evidence>
<dbReference type="AlphaFoldDB" id="A0AAV9DTH2"/>
<reference evidence="1" key="2">
    <citation type="submission" date="2023-06" db="EMBL/GenBank/DDBJ databases">
        <authorList>
            <person name="Ma L."/>
            <person name="Liu K.-W."/>
            <person name="Li Z."/>
            <person name="Hsiao Y.-Y."/>
            <person name="Qi Y."/>
            <person name="Fu T."/>
            <person name="Tang G."/>
            <person name="Zhang D."/>
            <person name="Sun W.-H."/>
            <person name="Liu D.-K."/>
            <person name="Li Y."/>
            <person name="Chen G.-Z."/>
            <person name="Liu X.-D."/>
            <person name="Liao X.-Y."/>
            <person name="Jiang Y.-T."/>
            <person name="Yu X."/>
            <person name="Hao Y."/>
            <person name="Huang J."/>
            <person name="Zhao X.-W."/>
            <person name="Ke S."/>
            <person name="Chen Y.-Y."/>
            <person name="Wu W.-L."/>
            <person name="Hsu J.-L."/>
            <person name="Lin Y.-F."/>
            <person name="Huang M.-D."/>
            <person name="Li C.-Y."/>
            <person name="Huang L."/>
            <person name="Wang Z.-W."/>
            <person name="Zhao X."/>
            <person name="Zhong W.-Y."/>
            <person name="Peng D.-H."/>
            <person name="Ahmad S."/>
            <person name="Lan S."/>
            <person name="Zhang J.-S."/>
            <person name="Tsai W.-C."/>
            <person name="Van De Peer Y."/>
            <person name="Liu Z.-J."/>
        </authorList>
    </citation>
    <scope>NUCLEOTIDE SEQUENCE</scope>
    <source>
        <strain evidence="1">CP</strain>
        <tissue evidence="1">Leaves</tissue>
    </source>
</reference>
<sequence length="70" mass="8395">MVADKGKKSKVVERDVEENNNHMDGDLVLSIEKLQKIQDEFEKTRFECYIRQDLFRKRRMKLVSIESFMA</sequence>